<dbReference type="EMBL" id="CP114196">
    <property type="protein sequence ID" value="WAT93683.1"/>
    <property type="molecule type" value="Genomic_DNA"/>
</dbReference>
<gene>
    <name evidence="2" type="ORF">O1Q84_26565</name>
</gene>
<keyword evidence="1" id="KW-1133">Transmembrane helix</keyword>
<evidence type="ECO:0000256" key="1">
    <source>
        <dbReference type="SAM" id="Phobius"/>
    </source>
</evidence>
<reference evidence="2" key="1">
    <citation type="submission" date="2022-12" db="EMBL/GenBank/DDBJ databases">
        <title>Vibrio parahaemolyticus become highly virulent by producing novel Tc toxins.</title>
        <authorList>
            <person name="Yang F."/>
            <person name="You Y."/>
            <person name="Lai Q."/>
            <person name="Xu L."/>
            <person name="Li F."/>
        </authorList>
    </citation>
    <scope>NUCLEOTIDE SEQUENCE</scope>
    <source>
        <strain evidence="2">Vp-HL-202005</strain>
        <plasmid evidence="2">pHLA</plasmid>
    </source>
</reference>
<feature type="transmembrane region" description="Helical" evidence="1">
    <location>
        <begin position="7"/>
        <end position="27"/>
    </location>
</feature>
<geneLocation type="plasmid" evidence="2 3">
    <name>pHLA</name>
</geneLocation>
<dbReference type="AlphaFoldDB" id="A0AA47JMT1"/>
<evidence type="ECO:0000313" key="3">
    <source>
        <dbReference type="Proteomes" id="UP001156560"/>
    </source>
</evidence>
<dbReference type="Proteomes" id="UP001156560">
    <property type="component" value="Plasmid pHLA"/>
</dbReference>
<keyword evidence="1" id="KW-0812">Transmembrane</keyword>
<keyword evidence="2" id="KW-0614">Plasmid</keyword>
<sequence>MKSAIRLSLKVILFSITVIVSIIGGQISQHLAHIKDSRMHTIDTWNRQHPENLHVSRTFINECLNRKMVKDTSSDEPFFVKEVYGLYECGIEVGADDLVEKIKESDNSLSTFAWPLSALT</sequence>
<organism evidence="2 3">
    <name type="scientific">Vibrio parahaemolyticus</name>
    <dbReference type="NCBI Taxonomy" id="670"/>
    <lineage>
        <taxon>Bacteria</taxon>
        <taxon>Pseudomonadati</taxon>
        <taxon>Pseudomonadota</taxon>
        <taxon>Gammaproteobacteria</taxon>
        <taxon>Vibrionales</taxon>
        <taxon>Vibrionaceae</taxon>
        <taxon>Vibrio</taxon>
    </lineage>
</organism>
<proteinExistence type="predicted"/>
<keyword evidence="1" id="KW-0472">Membrane</keyword>
<name>A0AA47JMT1_VIBPH</name>
<accession>A0AA47JMT1</accession>
<evidence type="ECO:0000313" key="2">
    <source>
        <dbReference type="EMBL" id="WAT93683.1"/>
    </source>
</evidence>
<protein>
    <submittedName>
        <fullName evidence="2">Uncharacterized protein</fullName>
    </submittedName>
</protein>
<dbReference type="RefSeq" id="WP_025634091.1">
    <property type="nucleotide sequence ID" value="NZ_CP114196.1"/>
</dbReference>